<feature type="compositionally biased region" description="Low complexity" evidence="1">
    <location>
        <begin position="1"/>
        <end position="12"/>
    </location>
</feature>
<dbReference type="EMBL" id="CP010978">
    <property type="protein sequence ID" value="AJQ25588.1"/>
    <property type="molecule type" value="Genomic_DNA"/>
</dbReference>
<protein>
    <submittedName>
        <fullName evidence="2">Uncharacterized protein</fullName>
    </submittedName>
</protein>
<dbReference type="RefSeq" id="WP_007961220.1">
    <property type="nucleotide sequence ID" value="NZ_CP010978.1"/>
</dbReference>
<feature type="region of interest" description="Disordered" evidence="1">
    <location>
        <begin position="1"/>
        <end position="43"/>
    </location>
</feature>
<evidence type="ECO:0000256" key="1">
    <source>
        <dbReference type="SAM" id="MobiDB-lite"/>
    </source>
</evidence>
<dbReference type="Proteomes" id="UP000005361">
    <property type="component" value="Chromosome"/>
</dbReference>
<sequence length="43" mass="4942">MTQQQDSNLQQQSIKDKSSKEKNQDIKNAEYIAKNAQPNHPNT</sequence>
<accession>I8TRP2</accession>
<feature type="compositionally biased region" description="Basic and acidic residues" evidence="1">
    <location>
        <begin position="14"/>
        <end position="28"/>
    </location>
</feature>
<dbReference type="KEGG" id="pft:JBW_00236"/>
<dbReference type="HOGENOM" id="CLU_3237304_0_0_9"/>
<reference evidence="3" key="2">
    <citation type="submission" date="2015-02" db="EMBL/GenBank/DDBJ databases">
        <title>Complete Genome Sequence of Pelosinus fermentans JBW45.</title>
        <authorList>
            <person name="De Leon K.B."/>
            <person name="Utturkar S.M."/>
            <person name="Camilleri L.B."/>
            <person name="Arkin A.P."/>
            <person name="Fields M.W."/>
            <person name="Brown S.D."/>
            <person name="Wall J.D."/>
        </authorList>
    </citation>
    <scope>NUCLEOTIDE SEQUENCE [LARGE SCALE GENOMIC DNA]</scope>
    <source>
        <strain evidence="3">JBW45</strain>
    </source>
</reference>
<gene>
    <name evidence="2" type="ORF">JBW_00236</name>
</gene>
<reference evidence="2 3" key="1">
    <citation type="journal article" date="2015" name="Genome Announc.">
        <title>Complete Genome Sequence of Pelosinus fermentans JBW45, a Member of a Remarkably Competitive Group of Negativicutes in the Firmicutes Phylum.</title>
        <authorList>
            <person name="De Leon K.B."/>
            <person name="Utturkar S.M."/>
            <person name="Camilleri L.B."/>
            <person name="Elias D.A."/>
            <person name="Arkin A.P."/>
            <person name="Fields M.W."/>
            <person name="Brown S.D."/>
            <person name="Wall J.D."/>
        </authorList>
    </citation>
    <scope>NUCLEOTIDE SEQUENCE [LARGE SCALE GENOMIC DNA]</scope>
    <source>
        <strain evidence="2 3">JBW45</strain>
    </source>
</reference>
<evidence type="ECO:0000313" key="3">
    <source>
        <dbReference type="Proteomes" id="UP000005361"/>
    </source>
</evidence>
<organism evidence="2 3">
    <name type="scientific">Pelosinus fermentans JBW45</name>
    <dbReference type="NCBI Taxonomy" id="1192197"/>
    <lineage>
        <taxon>Bacteria</taxon>
        <taxon>Bacillati</taxon>
        <taxon>Bacillota</taxon>
        <taxon>Negativicutes</taxon>
        <taxon>Selenomonadales</taxon>
        <taxon>Sporomusaceae</taxon>
        <taxon>Pelosinus</taxon>
    </lineage>
</organism>
<dbReference type="AlphaFoldDB" id="I8TRP2"/>
<evidence type="ECO:0000313" key="2">
    <source>
        <dbReference type="EMBL" id="AJQ25588.1"/>
    </source>
</evidence>
<dbReference type="STRING" id="1192197.JBW_00236"/>
<name>I8TRP2_9FIRM</name>
<proteinExistence type="predicted"/>